<proteinExistence type="predicted"/>
<evidence type="ECO:0000256" key="1">
    <source>
        <dbReference type="SAM" id="Phobius"/>
    </source>
</evidence>
<sequence>MSALVNAIQTIASPINSVASATLGINAIPQFAPDKVLVYTDCVLNSNISTKYKEIGMGTYTEGMIAGLHFKDIVGIRPGQDTKVTIFNQQNQPFVITHSMGDQCLPDLWKNQLTRLIVERVNPVLKEGFTASPLATLLNILIFLLILFIIYRLVLVIL</sequence>
<name>A0A3G4ZQ63_9VIRU</name>
<evidence type="ECO:0000313" key="2">
    <source>
        <dbReference type="EMBL" id="AYV77040.1"/>
    </source>
</evidence>
<protein>
    <submittedName>
        <fullName evidence="2">Uncharacterized protein</fullName>
    </submittedName>
</protein>
<keyword evidence="1" id="KW-0472">Membrane</keyword>
<keyword evidence="1" id="KW-0812">Transmembrane</keyword>
<reference evidence="2" key="1">
    <citation type="submission" date="2018-10" db="EMBL/GenBank/DDBJ databases">
        <title>Hidden diversity of soil giant viruses.</title>
        <authorList>
            <person name="Schulz F."/>
            <person name="Alteio L."/>
            <person name="Goudeau D."/>
            <person name="Ryan E.M."/>
            <person name="Malmstrom R.R."/>
            <person name="Blanchard J."/>
            <person name="Woyke T."/>
        </authorList>
    </citation>
    <scope>NUCLEOTIDE SEQUENCE</scope>
    <source>
        <strain evidence="2">BAV1</strain>
    </source>
</reference>
<dbReference type="EMBL" id="MK072006">
    <property type="protein sequence ID" value="AYV77040.1"/>
    <property type="molecule type" value="Genomic_DNA"/>
</dbReference>
<feature type="transmembrane region" description="Helical" evidence="1">
    <location>
        <begin position="134"/>
        <end position="154"/>
    </location>
</feature>
<keyword evidence="1" id="KW-1133">Transmembrane helix</keyword>
<organism evidence="2">
    <name type="scientific">Barrevirus sp</name>
    <dbReference type="NCBI Taxonomy" id="2487763"/>
    <lineage>
        <taxon>Viruses</taxon>
        <taxon>Varidnaviria</taxon>
        <taxon>Bamfordvirae</taxon>
        <taxon>Nucleocytoviricota</taxon>
        <taxon>Megaviricetes</taxon>
        <taxon>Imitervirales</taxon>
        <taxon>Mimiviridae</taxon>
        <taxon>Klosneuvirinae</taxon>
    </lineage>
</organism>
<accession>A0A3G4ZQ63</accession>
<gene>
    <name evidence="2" type="ORF">Barrevirus9_9</name>
</gene>